<proteinExistence type="predicted"/>
<dbReference type="Pfam" id="PF00903">
    <property type="entry name" value="Glyoxalase"/>
    <property type="match status" value="1"/>
</dbReference>
<accession>A0A1I2EGM2</accession>
<dbReference type="InterPro" id="IPR041581">
    <property type="entry name" value="Glyoxalase_6"/>
</dbReference>
<dbReference type="AlphaFoldDB" id="A0A1I2EGM2"/>
<protein>
    <recommendedName>
        <fullName evidence="1">VOC domain-containing protein</fullName>
    </recommendedName>
</protein>
<evidence type="ECO:0000313" key="3">
    <source>
        <dbReference type="Proteomes" id="UP000199323"/>
    </source>
</evidence>
<dbReference type="InterPro" id="IPR037523">
    <property type="entry name" value="VOC_core"/>
</dbReference>
<gene>
    <name evidence="2" type="ORF">SAMN05216251_106198</name>
</gene>
<dbReference type="SUPFAM" id="SSF54593">
    <property type="entry name" value="Glyoxalase/Bleomycin resistance protein/Dihydroxybiphenyl dioxygenase"/>
    <property type="match status" value="2"/>
</dbReference>
<dbReference type="PANTHER" id="PTHR33993:SF10">
    <property type="entry name" value="CONSERVED PROTEIN"/>
    <property type="match status" value="1"/>
</dbReference>
<dbReference type="InterPro" id="IPR004360">
    <property type="entry name" value="Glyas_Fos-R_dOase_dom"/>
</dbReference>
<feature type="domain" description="VOC" evidence="1">
    <location>
        <begin position="12"/>
        <end position="126"/>
    </location>
</feature>
<dbReference type="Proteomes" id="UP000199323">
    <property type="component" value="Unassembled WGS sequence"/>
</dbReference>
<dbReference type="InterPro" id="IPR052164">
    <property type="entry name" value="Anthracycline_SecMetBiosynth"/>
</dbReference>
<name>A0A1I2EGM2_9ACTN</name>
<dbReference type="CDD" id="cd07247">
    <property type="entry name" value="SgaA_N_like"/>
    <property type="match status" value="1"/>
</dbReference>
<sequence length="247" mass="25461">MTDVPSRRPPGTPCWVSLMAHRADRARDFYGALFGWEYVPGPEQLGAYVLAELDGRPVAGIGEGPPAPHRPVSWTTMLATDDVDRAAELVRECGGTVGVGPLQVGPEGRLALAVDPSGAVFGIWEAGTFGGAEAAGALALSELVTRGAAVVGFYEAVFGLEAVADGSGRFLLRAGGRSVAVVRDVGARLPRERGAHWTTPFAVRDVSLTTARALTLGAHTLGSAADSPSSVTLADPEGAAFTLVSLT</sequence>
<dbReference type="Gene3D" id="3.10.180.10">
    <property type="entry name" value="2,3-Dihydroxybiphenyl 1,2-Dioxygenase, domain 1"/>
    <property type="match status" value="2"/>
</dbReference>
<dbReference type="PROSITE" id="PS51819">
    <property type="entry name" value="VOC"/>
    <property type="match status" value="1"/>
</dbReference>
<dbReference type="InterPro" id="IPR029068">
    <property type="entry name" value="Glyas_Bleomycin-R_OHBP_Dase"/>
</dbReference>
<reference evidence="2 3" key="1">
    <citation type="submission" date="2016-10" db="EMBL/GenBank/DDBJ databases">
        <authorList>
            <person name="de Groot N.N."/>
        </authorList>
    </citation>
    <scope>NUCLEOTIDE SEQUENCE [LARGE SCALE GENOMIC DNA]</scope>
    <source>
        <strain evidence="2 3">CGMCC 4.3510</strain>
    </source>
</reference>
<dbReference type="EMBL" id="FONG01000006">
    <property type="protein sequence ID" value="SFE91889.1"/>
    <property type="molecule type" value="Genomic_DNA"/>
</dbReference>
<dbReference type="OrthoDB" id="9793039at2"/>
<evidence type="ECO:0000313" key="2">
    <source>
        <dbReference type="EMBL" id="SFE91889.1"/>
    </source>
</evidence>
<evidence type="ECO:0000259" key="1">
    <source>
        <dbReference type="PROSITE" id="PS51819"/>
    </source>
</evidence>
<dbReference type="Pfam" id="PF18029">
    <property type="entry name" value="Glyoxalase_6"/>
    <property type="match status" value="1"/>
</dbReference>
<dbReference type="RefSeq" id="WP_093713571.1">
    <property type="nucleotide sequence ID" value="NZ_FONG01000006.1"/>
</dbReference>
<keyword evidence="3" id="KW-1185">Reference proteome</keyword>
<organism evidence="2 3">
    <name type="scientific">Actinacidiphila alni</name>
    <dbReference type="NCBI Taxonomy" id="380248"/>
    <lineage>
        <taxon>Bacteria</taxon>
        <taxon>Bacillati</taxon>
        <taxon>Actinomycetota</taxon>
        <taxon>Actinomycetes</taxon>
        <taxon>Kitasatosporales</taxon>
        <taxon>Streptomycetaceae</taxon>
        <taxon>Actinacidiphila</taxon>
    </lineage>
</organism>
<dbReference type="PANTHER" id="PTHR33993">
    <property type="entry name" value="GLYOXALASE-RELATED"/>
    <property type="match status" value="1"/>
</dbReference>